<gene>
    <name evidence="1" type="ORF">QFC20_005657</name>
</gene>
<keyword evidence="2" id="KW-1185">Reference proteome</keyword>
<evidence type="ECO:0000313" key="2">
    <source>
        <dbReference type="Proteomes" id="UP001230649"/>
    </source>
</evidence>
<protein>
    <submittedName>
        <fullName evidence="1">Uncharacterized protein</fullName>
    </submittedName>
</protein>
<organism evidence="1 2">
    <name type="scientific">Naganishia adeliensis</name>
    <dbReference type="NCBI Taxonomy" id="92952"/>
    <lineage>
        <taxon>Eukaryota</taxon>
        <taxon>Fungi</taxon>
        <taxon>Dikarya</taxon>
        <taxon>Basidiomycota</taxon>
        <taxon>Agaricomycotina</taxon>
        <taxon>Tremellomycetes</taxon>
        <taxon>Filobasidiales</taxon>
        <taxon>Filobasidiaceae</taxon>
        <taxon>Naganishia</taxon>
    </lineage>
</organism>
<dbReference type="EMBL" id="JASBWS010000082">
    <property type="protein sequence ID" value="KAJ9099591.1"/>
    <property type="molecule type" value="Genomic_DNA"/>
</dbReference>
<proteinExistence type="predicted"/>
<reference evidence="1" key="1">
    <citation type="submission" date="2023-04" db="EMBL/GenBank/DDBJ databases">
        <title>Draft Genome sequencing of Naganishia species isolated from polar environments using Oxford Nanopore Technology.</title>
        <authorList>
            <person name="Leo P."/>
            <person name="Venkateswaran K."/>
        </authorList>
    </citation>
    <scope>NUCLEOTIDE SEQUENCE</scope>
    <source>
        <strain evidence="1">MNA-CCFEE 5262</strain>
    </source>
</reference>
<name>A0ACC2VKE5_9TREE</name>
<dbReference type="Proteomes" id="UP001230649">
    <property type="component" value="Unassembled WGS sequence"/>
</dbReference>
<evidence type="ECO:0000313" key="1">
    <source>
        <dbReference type="EMBL" id="KAJ9099591.1"/>
    </source>
</evidence>
<sequence>MPLIGLSWNPAPIPPSDSLPGVSIIRPLRGLDPNLYYNLESTLALDYPRDRYEVIFALQRENDQALDVVRRLMEKYTDVDMRVVVTTEPIGVNPKINNIYNPINQAKYDILWVLDATISVNKRSLLHSVAALTSPADPSSDPDAEHSALLPAIAADKRDPNDPAFAAETSGVGLVHHVPFAWVPEKSFGSRLEQAYLNSTHAKMYLAINATALDSCVVGKSNLYRRSTLSHLQSPSPSVRTSSHPPKGIAAYAPYLPEDNMIAQGIMHQLHLGHRITRDLAMDCLGPVGVREYVARRVRWIRVRRRMVLGATLVEPLTESLLLGALASWAFHTLFGVPSVLFFLVHEVSWLMVDLQVMKALKGEGLRSGEFFEFFTAWICREALALPIWLRAIIGETVVWRGVTYKILPSGEAVKLVESLP</sequence>
<accession>A0ACC2VKE5</accession>
<comment type="caution">
    <text evidence="1">The sequence shown here is derived from an EMBL/GenBank/DDBJ whole genome shotgun (WGS) entry which is preliminary data.</text>
</comment>